<keyword evidence="8" id="KW-0256">Endoplasmic reticulum</keyword>
<evidence type="ECO:0000256" key="8">
    <source>
        <dbReference type="ARBA" id="ARBA00022824"/>
    </source>
</evidence>
<dbReference type="InterPro" id="IPR002401">
    <property type="entry name" value="Cyt_P450_E_grp-I"/>
</dbReference>
<evidence type="ECO:0000256" key="7">
    <source>
        <dbReference type="ARBA" id="ARBA00022723"/>
    </source>
</evidence>
<reference evidence="14" key="2">
    <citation type="submission" date="2025-05" db="UniProtKB">
        <authorList>
            <consortium name="EnsemblMetazoa"/>
        </authorList>
    </citation>
    <scope>IDENTIFICATION</scope>
    <source>
        <strain evidence="14">Foshan</strain>
    </source>
</reference>
<name>A0ABM1YTJ6_AEDAL</name>
<protein>
    <recommendedName>
        <fullName evidence="16">Cytochrome P450</fullName>
    </recommendedName>
</protein>
<dbReference type="InterPro" id="IPR050476">
    <property type="entry name" value="Insect_CytP450_Detox"/>
</dbReference>
<keyword evidence="6" id="KW-0349">Heme</keyword>
<dbReference type="PANTHER" id="PTHR24292:SF54">
    <property type="entry name" value="CYP9F3-RELATED"/>
    <property type="match status" value="1"/>
</dbReference>
<keyword evidence="11" id="KW-0408">Iron</keyword>
<keyword evidence="10" id="KW-0560">Oxidoreductase</keyword>
<dbReference type="Gene3D" id="1.10.630.10">
    <property type="entry name" value="Cytochrome P450"/>
    <property type="match status" value="1"/>
</dbReference>
<dbReference type="GeneID" id="134291912"/>
<evidence type="ECO:0000256" key="10">
    <source>
        <dbReference type="ARBA" id="ARBA00023002"/>
    </source>
</evidence>
<dbReference type="InterPro" id="IPR036396">
    <property type="entry name" value="Cyt_P450_sf"/>
</dbReference>
<comment type="similarity">
    <text evidence="5">Belongs to the cytochrome P450 family.</text>
</comment>
<evidence type="ECO:0000256" key="12">
    <source>
        <dbReference type="ARBA" id="ARBA00023033"/>
    </source>
</evidence>
<keyword evidence="9" id="KW-0492">Microsome</keyword>
<keyword evidence="7" id="KW-0479">Metal-binding</keyword>
<evidence type="ECO:0000256" key="5">
    <source>
        <dbReference type="ARBA" id="ARBA00010617"/>
    </source>
</evidence>
<keyword evidence="12" id="KW-0503">Monooxygenase</keyword>
<comment type="function">
    <text evidence="2">May be involved in the metabolism of insect hormones and in the breakdown of synthetic insecticides.</text>
</comment>
<sequence>METNDDSTLLILARRGRLEDDKDVTEESYAAAEDHYNAETGTGSRTWSDDELTAQDVIFFAAGFDTTSTLLSFTLMELALHPEIQERLFEEINTLDRPYSEITYEQIQSLEYLDAVISESLRKWPPLPATDRKCTKDYTMTNPDDGSPMFSIEQNYSVWVPIYCFHHEHHTHRESAGKFICSVEIMFSRDSVDVRC</sequence>
<reference evidence="15" key="1">
    <citation type="journal article" date="2015" name="Proc. Natl. Acad. Sci. U.S.A.">
        <title>Genome sequence of the Asian Tiger mosquito, Aedes albopictus, reveals insights into its biology, genetics, and evolution.</title>
        <authorList>
            <person name="Chen X.G."/>
            <person name="Jiang X."/>
            <person name="Gu J."/>
            <person name="Xu M."/>
            <person name="Wu Y."/>
            <person name="Deng Y."/>
            <person name="Zhang C."/>
            <person name="Bonizzoni M."/>
            <person name="Dermauw W."/>
            <person name="Vontas J."/>
            <person name="Armbruster P."/>
            <person name="Huang X."/>
            <person name="Yang Y."/>
            <person name="Zhang H."/>
            <person name="He W."/>
            <person name="Peng H."/>
            <person name="Liu Y."/>
            <person name="Wu K."/>
            <person name="Chen J."/>
            <person name="Lirakis M."/>
            <person name="Topalis P."/>
            <person name="Van Leeuwen T."/>
            <person name="Hall A.B."/>
            <person name="Jiang X."/>
            <person name="Thorpe C."/>
            <person name="Mueller R.L."/>
            <person name="Sun C."/>
            <person name="Waterhouse R.M."/>
            <person name="Yan G."/>
            <person name="Tu Z.J."/>
            <person name="Fang X."/>
            <person name="James A.A."/>
        </authorList>
    </citation>
    <scope>NUCLEOTIDE SEQUENCE [LARGE SCALE GENOMIC DNA]</scope>
    <source>
        <strain evidence="15">Foshan</strain>
    </source>
</reference>
<dbReference type="InterPro" id="IPR001128">
    <property type="entry name" value="Cyt_P450"/>
</dbReference>
<evidence type="ECO:0008006" key="16">
    <source>
        <dbReference type="Google" id="ProtNLM"/>
    </source>
</evidence>
<accession>A0ABM1YTJ6</accession>
<evidence type="ECO:0000256" key="4">
    <source>
        <dbReference type="ARBA" id="ARBA00004406"/>
    </source>
</evidence>
<comment type="subcellular location">
    <subcellularLocation>
        <location evidence="4">Endoplasmic reticulum membrane</location>
        <topology evidence="4">Peripheral membrane protein</topology>
    </subcellularLocation>
    <subcellularLocation>
        <location evidence="3">Microsome membrane</location>
        <topology evidence="3">Peripheral membrane protein</topology>
    </subcellularLocation>
</comment>
<evidence type="ECO:0000256" key="2">
    <source>
        <dbReference type="ARBA" id="ARBA00003690"/>
    </source>
</evidence>
<dbReference type="PANTHER" id="PTHR24292">
    <property type="entry name" value="CYTOCHROME P450"/>
    <property type="match status" value="1"/>
</dbReference>
<dbReference type="PRINTS" id="PR00385">
    <property type="entry name" value="P450"/>
</dbReference>
<evidence type="ECO:0000256" key="13">
    <source>
        <dbReference type="ARBA" id="ARBA00023136"/>
    </source>
</evidence>
<dbReference type="RefSeq" id="XP_062716303.1">
    <property type="nucleotide sequence ID" value="XM_062860319.1"/>
</dbReference>
<dbReference type="PRINTS" id="PR00463">
    <property type="entry name" value="EP450I"/>
</dbReference>
<dbReference type="EnsemblMetazoa" id="AALFPA23_012039.R17174">
    <property type="protein sequence ID" value="AALFPA23_012039.P17174"/>
    <property type="gene ID" value="AALFPA23_012039"/>
</dbReference>
<proteinExistence type="inferred from homology"/>
<evidence type="ECO:0000256" key="11">
    <source>
        <dbReference type="ARBA" id="ARBA00023004"/>
    </source>
</evidence>
<keyword evidence="15" id="KW-1185">Reference proteome</keyword>
<evidence type="ECO:0000313" key="15">
    <source>
        <dbReference type="Proteomes" id="UP000069940"/>
    </source>
</evidence>
<evidence type="ECO:0000256" key="9">
    <source>
        <dbReference type="ARBA" id="ARBA00022848"/>
    </source>
</evidence>
<dbReference type="Proteomes" id="UP000069940">
    <property type="component" value="Unassembled WGS sequence"/>
</dbReference>
<dbReference type="SUPFAM" id="SSF48264">
    <property type="entry name" value="Cytochrome P450"/>
    <property type="match status" value="1"/>
</dbReference>
<comment type="cofactor">
    <cofactor evidence="1">
        <name>heme</name>
        <dbReference type="ChEBI" id="CHEBI:30413"/>
    </cofactor>
</comment>
<dbReference type="Pfam" id="PF00067">
    <property type="entry name" value="p450"/>
    <property type="match status" value="1"/>
</dbReference>
<evidence type="ECO:0000256" key="6">
    <source>
        <dbReference type="ARBA" id="ARBA00022617"/>
    </source>
</evidence>
<keyword evidence="13" id="KW-0472">Membrane</keyword>
<evidence type="ECO:0000256" key="1">
    <source>
        <dbReference type="ARBA" id="ARBA00001971"/>
    </source>
</evidence>
<organism evidence="14 15">
    <name type="scientific">Aedes albopictus</name>
    <name type="common">Asian tiger mosquito</name>
    <name type="synonym">Stegomyia albopicta</name>
    <dbReference type="NCBI Taxonomy" id="7160"/>
    <lineage>
        <taxon>Eukaryota</taxon>
        <taxon>Metazoa</taxon>
        <taxon>Ecdysozoa</taxon>
        <taxon>Arthropoda</taxon>
        <taxon>Hexapoda</taxon>
        <taxon>Insecta</taxon>
        <taxon>Pterygota</taxon>
        <taxon>Neoptera</taxon>
        <taxon>Endopterygota</taxon>
        <taxon>Diptera</taxon>
        <taxon>Nematocera</taxon>
        <taxon>Culicoidea</taxon>
        <taxon>Culicidae</taxon>
        <taxon>Culicinae</taxon>
        <taxon>Aedini</taxon>
        <taxon>Aedes</taxon>
        <taxon>Stegomyia</taxon>
    </lineage>
</organism>
<evidence type="ECO:0000256" key="3">
    <source>
        <dbReference type="ARBA" id="ARBA00004174"/>
    </source>
</evidence>
<evidence type="ECO:0000313" key="14">
    <source>
        <dbReference type="EnsemblMetazoa" id="AALFPA23_012039.P17174"/>
    </source>
</evidence>